<dbReference type="EMBL" id="QWKH01000008">
    <property type="protein sequence ID" value="NBI33862.1"/>
    <property type="molecule type" value="Genomic_DNA"/>
</dbReference>
<accession>A0A7C9JIJ4</accession>
<reference evidence="2" key="1">
    <citation type="submission" date="2018-08" db="EMBL/GenBank/DDBJ databases">
        <title>Murine metabolic-syndrome-specific gut microbial biobank.</title>
        <authorList>
            <person name="Liu C."/>
        </authorList>
    </citation>
    <scope>NUCLEOTIDE SEQUENCE [LARGE SCALE GENOMIC DNA]</scope>
    <source>
        <strain evidence="2">Z82</strain>
    </source>
</reference>
<comment type="caution">
    <text evidence="2">The sequence shown here is derived from an EMBL/GenBank/DDBJ whole genome shotgun (WGS) entry which is preliminary data.</text>
</comment>
<sequence>MSAELFAALRSFSRSFVWFGAASAAFFLVAGLLLEDPHLMVVGVCAQFLANIAFALRELRTRILFLFLHFGIFLFWLTRPTIGICYGTEAWLGDTWDVTVFTFMIIYFTMAFLLAGSYCYSQRKAFRRPSLTLSALNPPARHGKAKPPLAEGFESSAFLHAVRVSAFAVFALCCAFAFVHGVQLLSYMSGRVYEEYYLVDSSGYSSSLVSSLAGMTVYALGVYLATMPKRRPATVALLLFVATTLPELVIGARGSFAMAALFLVFYYLFRQQVSKDEQWITRTMAIVFLIALPLGIVGLGIVNYTRAGSDFRPENLLLQFADTLYKQGVTFKTLQYGYEVNDSIQALGPRFYLLGGLIDSVTQGFIGQQFLGCELYPAGNNLRLALNGSQYAHAMSAFAHPNYLGGEGYGSAYVLEAYADLGMGGVLLVSFGLGFVFAAVSGSMGRRFFPTLLGVMAGYSVFHMARGSALEWAGFLWSTRFWLTLVLILAFAYVLSSFSGNLFAASGPPVIPRPGPDDKGGAPPCARFPEACFSVAPGKGLRAVNRDMERRKAEDL</sequence>
<organism evidence="2">
    <name type="scientific">Muribaculaceae bacterium Z82</name>
    <dbReference type="NCBI Taxonomy" id="2304548"/>
    <lineage>
        <taxon>Bacteria</taxon>
        <taxon>Pseudomonadati</taxon>
        <taxon>Bacteroidota</taxon>
        <taxon>Bacteroidia</taxon>
        <taxon>Bacteroidales</taxon>
        <taxon>Muribaculaceae</taxon>
    </lineage>
</organism>
<dbReference type="NCBIfam" id="TIGR04370">
    <property type="entry name" value="glyco_rpt_poly"/>
    <property type="match status" value="1"/>
</dbReference>
<keyword evidence="1" id="KW-0472">Membrane</keyword>
<gene>
    <name evidence="2" type="ORF">D1639_02180</name>
</gene>
<feature type="transmembrane region" description="Helical" evidence="1">
    <location>
        <begin position="63"/>
        <end position="78"/>
    </location>
</feature>
<feature type="transmembrane region" description="Helical" evidence="1">
    <location>
        <begin position="481"/>
        <end position="504"/>
    </location>
</feature>
<keyword evidence="1" id="KW-1133">Transmembrane helix</keyword>
<dbReference type="AlphaFoldDB" id="A0A7C9JIJ4"/>
<evidence type="ECO:0000313" key="2">
    <source>
        <dbReference type="EMBL" id="NBI33862.1"/>
    </source>
</evidence>
<feature type="transmembrane region" description="Helical" evidence="1">
    <location>
        <begin position="98"/>
        <end position="120"/>
    </location>
</feature>
<keyword evidence="1" id="KW-0812">Transmembrane</keyword>
<dbReference type="Pfam" id="PF14296">
    <property type="entry name" value="O-ag_pol_Wzy"/>
    <property type="match status" value="1"/>
</dbReference>
<feature type="transmembrane region" description="Helical" evidence="1">
    <location>
        <begin position="39"/>
        <end position="56"/>
    </location>
</feature>
<feature type="transmembrane region" description="Helical" evidence="1">
    <location>
        <begin position="164"/>
        <end position="184"/>
    </location>
</feature>
<feature type="transmembrane region" description="Helical" evidence="1">
    <location>
        <begin position="421"/>
        <end position="442"/>
    </location>
</feature>
<proteinExistence type="predicted"/>
<feature type="transmembrane region" description="Helical" evidence="1">
    <location>
        <begin position="12"/>
        <end position="33"/>
    </location>
</feature>
<name>A0A7C9JIJ4_9BACT</name>
<feature type="transmembrane region" description="Helical" evidence="1">
    <location>
        <begin position="204"/>
        <end position="225"/>
    </location>
</feature>
<feature type="transmembrane region" description="Helical" evidence="1">
    <location>
        <begin position="237"/>
        <end position="267"/>
    </location>
</feature>
<feature type="transmembrane region" description="Helical" evidence="1">
    <location>
        <begin position="448"/>
        <end position="469"/>
    </location>
</feature>
<evidence type="ECO:0000256" key="1">
    <source>
        <dbReference type="SAM" id="Phobius"/>
    </source>
</evidence>
<protein>
    <submittedName>
        <fullName evidence="2">O-antigen polysaccharide polymerase Wzy</fullName>
    </submittedName>
</protein>
<dbReference type="InterPro" id="IPR029468">
    <property type="entry name" value="O-ag_pol_Wzy"/>
</dbReference>
<feature type="transmembrane region" description="Helical" evidence="1">
    <location>
        <begin position="279"/>
        <end position="302"/>
    </location>
</feature>